<comment type="similarity">
    <text evidence="1 7">Belongs to the universal ribosomal protein uS14 family.</text>
</comment>
<gene>
    <name evidence="7 8" type="primary">rpsN</name>
    <name evidence="8" type="ORF">GTN30_06675</name>
</gene>
<evidence type="ECO:0000313" key="9">
    <source>
        <dbReference type="Proteomes" id="UP000501122"/>
    </source>
</evidence>
<evidence type="ECO:0000256" key="6">
    <source>
        <dbReference type="ARBA" id="ARBA00035167"/>
    </source>
</evidence>
<dbReference type="GO" id="GO:0015935">
    <property type="term" value="C:small ribosomal subunit"/>
    <property type="evidence" value="ECO:0007669"/>
    <property type="project" value="TreeGrafter"/>
</dbReference>
<comment type="function">
    <text evidence="7">Binds 16S rRNA, required for the assembly of 30S particles and may also be responsible for determining the conformation of the 16S rRNA at the A site.</text>
</comment>
<evidence type="ECO:0000313" key="8">
    <source>
        <dbReference type="EMBL" id="QIH78353.1"/>
    </source>
</evidence>
<dbReference type="NCBIfam" id="NF006477">
    <property type="entry name" value="PRK08881.1"/>
    <property type="match status" value="1"/>
</dbReference>
<evidence type="ECO:0000256" key="3">
    <source>
        <dbReference type="ARBA" id="ARBA00022884"/>
    </source>
</evidence>
<dbReference type="EMBL" id="CP047363">
    <property type="protein sequence ID" value="QIH78353.1"/>
    <property type="molecule type" value="Genomic_DNA"/>
</dbReference>
<dbReference type="SUPFAM" id="SSF57716">
    <property type="entry name" value="Glucocorticoid receptor-like (DNA-binding domain)"/>
    <property type="match status" value="1"/>
</dbReference>
<protein>
    <recommendedName>
        <fullName evidence="6 7">Small ribosomal subunit protein uS14</fullName>
    </recommendedName>
</protein>
<keyword evidence="4 7" id="KW-0689">Ribosomal protein</keyword>
<dbReference type="InterPro" id="IPR023036">
    <property type="entry name" value="Ribosomal_uS14_bac/plastid"/>
</dbReference>
<dbReference type="GO" id="GO:0003735">
    <property type="term" value="F:structural constituent of ribosome"/>
    <property type="evidence" value="ECO:0007669"/>
    <property type="project" value="InterPro"/>
</dbReference>
<evidence type="ECO:0000256" key="4">
    <source>
        <dbReference type="ARBA" id="ARBA00022980"/>
    </source>
</evidence>
<evidence type="ECO:0000256" key="1">
    <source>
        <dbReference type="ARBA" id="ARBA00009083"/>
    </source>
</evidence>
<keyword evidence="2 7" id="KW-0699">rRNA-binding</keyword>
<dbReference type="Gene3D" id="4.10.830.10">
    <property type="entry name" value="30s Ribosomal Protein S14, Chain N"/>
    <property type="match status" value="1"/>
</dbReference>
<keyword evidence="3 7" id="KW-0694">RNA-binding</keyword>
<dbReference type="Proteomes" id="UP000501122">
    <property type="component" value="Chromosome"/>
</dbReference>
<dbReference type="InterPro" id="IPR018271">
    <property type="entry name" value="Ribosomal_uS14_CS"/>
</dbReference>
<dbReference type="InterPro" id="IPR001209">
    <property type="entry name" value="Ribosomal_uS14"/>
</dbReference>
<organism evidence="8 9">
    <name type="scientific">Macrococcoides canis</name>
    <dbReference type="NCBI Taxonomy" id="1855823"/>
    <lineage>
        <taxon>Bacteria</taxon>
        <taxon>Bacillati</taxon>
        <taxon>Bacillota</taxon>
        <taxon>Bacilli</taxon>
        <taxon>Bacillales</taxon>
        <taxon>Staphylococcaceae</taxon>
        <taxon>Macrococcoides</taxon>
    </lineage>
</organism>
<evidence type="ECO:0000256" key="5">
    <source>
        <dbReference type="ARBA" id="ARBA00023274"/>
    </source>
</evidence>
<dbReference type="InterPro" id="IPR043140">
    <property type="entry name" value="Ribosomal_uS14_sf"/>
</dbReference>
<dbReference type="HAMAP" id="MF_00537">
    <property type="entry name" value="Ribosomal_uS14_1"/>
    <property type="match status" value="1"/>
</dbReference>
<dbReference type="AlphaFoldDB" id="A0AAE6X1N9"/>
<dbReference type="PROSITE" id="PS00527">
    <property type="entry name" value="RIBOSOMAL_S14"/>
    <property type="match status" value="1"/>
</dbReference>
<keyword evidence="5 7" id="KW-0687">Ribonucleoprotein</keyword>
<dbReference type="GO" id="GO:0005737">
    <property type="term" value="C:cytoplasm"/>
    <property type="evidence" value="ECO:0007669"/>
    <property type="project" value="UniProtKB-ARBA"/>
</dbReference>
<name>A0AAE6X1N9_9STAP</name>
<reference evidence="8" key="1">
    <citation type="journal article" date="2020" name="Antimicrob. Agents Chemother.">
        <title>The novel macrolide resistance genes mef(D), msr(F) and msr(H) are present on resistance islands in Macrococcus canis, Macrococcus caseolyticus and Staphylococcus aureus.</title>
        <authorList>
            <person name="Schwendener S."/>
            <person name="Dona V."/>
            <person name="Perreten V."/>
        </authorList>
    </citation>
    <scope>NUCLEOTIDE SEQUENCE</scope>
    <source>
        <strain evidence="8">Epi0076A</strain>
    </source>
</reference>
<accession>A0AAE6X1N9</accession>
<proteinExistence type="inferred from homology"/>
<dbReference type="Pfam" id="PF00253">
    <property type="entry name" value="Ribosomal_S14"/>
    <property type="match status" value="1"/>
</dbReference>
<comment type="subunit">
    <text evidence="7">Part of the 30S ribosomal subunit. Contacts proteins S3 and S10.</text>
</comment>
<dbReference type="PANTHER" id="PTHR19836:SF19">
    <property type="entry name" value="SMALL RIBOSOMAL SUBUNIT PROTEIN US14M"/>
    <property type="match status" value="1"/>
</dbReference>
<evidence type="ECO:0000256" key="2">
    <source>
        <dbReference type="ARBA" id="ARBA00022730"/>
    </source>
</evidence>
<dbReference type="PANTHER" id="PTHR19836">
    <property type="entry name" value="30S RIBOSOMAL PROTEIN S14"/>
    <property type="match status" value="1"/>
</dbReference>
<dbReference type="FunFam" id="4.10.830.10:FF:000003">
    <property type="entry name" value="30S ribosomal protein S14"/>
    <property type="match status" value="1"/>
</dbReference>
<evidence type="ECO:0000256" key="7">
    <source>
        <dbReference type="HAMAP-Rule" id="MF_00537"/>
    </source>
</evidence>
<dbReference type="GO" id="GO:0019843">
    <property type="term" value="F:rRNA binding"/>
    <property type="evidence" value="ECO:0007669"/>
    <property type="project" value="UniProtKB-UniRule"/>
</dbReference>
<dbReference type="GO" id="GO:0006412">
    <property type="term" value="P:translation"/>
    <property type="evidence" value="ECO:0007669"/>
    <property type="project" value="UniProtKB-UniRule"/>
</dbReference>
<sequence>MAKKSKIAKELKRQQLVEQYREQRVALKAAGDYAGLSKLPRDSSPSRLTNRCQLTGRPRGVYRKFGLSRIALRELAHKGQLPGVKKSSW</sequence>
<dbReference type="RefSeq" id="WP_164953466.1">
    <property type="nucleotide sequence ID" value="NZ_CP047363.1"/>
</dbReference>